<dbReference type="HOGENOM" id="CLU_031573_1_0_1"/>
<feature type="region of interest" description="Disordered" evidence="1">
    <location>
        <begin position="268"/>
        <end position="292"/>
    </location>
</feature>
<dbReference type="STRING" id="91928.A0A0D2AVV4"/>
<feature type="compositionally biased region" description="Basic residues" evidence="1">
    <location>
        <begin position="68"/>
        <end position="81"/>
    </location>
</feature>
<keyword evidence="3" id="KW-1185">Reference proteome</keyword>
<dbReference type="RefSeq" id="XP_016230766.1">
    <property type="nucleotide sequence ID" value="XM_016385822.1"/>
</dbReference>
<sequence length="359" mass="38839">MAAATAAAEVQALLRFLTKDAKLPLAEAMSKITVLRKEQLNTPEKISRADEATLKSVFTDEKVRKQVHNAAKRVSNPRKRSAQAESSAPKRVKAESSVVDEESSLALPVTAISLEEIESLTIETNRAPLFLAFTIAVLSYTHSEQPLSSRWSLAQAVVSAGAQSKAKYLGLTSGRTAEEDGWAQGQPKVKIMGREVAVMRRHIPVQSGDDADTSPSTAFWGLDLEALRRSNGPLIGAIDGYRQDGPPIHKPSAPRNYLLKSMVVIGSDDAQGEGGKSDKSGKKPSPKSMAGKREEAAAILLKAIDAVCQSWASTLSKEDLDQRAQGWYMLVRPEVDHGQAGWGQRGKVHLKDVLKLKKG</sequence>
<evidence type="ECO:0000256" key="1">
    <source>
        <dbReference type="SAM" id="MobiDB-lite"/>
    </source>
</evidence>
<protein>
    <recommendedName>
        <fullName evidence="4">Impact N-terminal domain-containing protein</fullName>
    </recommendedName>
</protein>
<dbReference type="GeneID" id="27338597"/>
<accession>A0A0D2AVV4</accession>
<dbReference type="EMBL" id="KN847500">
    <property type="protein sequence ID" value="KIW10550.1"/>
    <property type="molecule type" value="Genomic_DNA"/>
</dbReference>
<evidence type="ECO:0000313" key="3">
    <source>
        <dbReference type="Proteomes" id="UP000053328"/>
    </source>
</evidence>
<dbReference type="AlphaFoldDB" id="A0A0D2AVV4"/>
<dbReference type="VEuPathDB" id="FungiDB:PV08_11514"/>
<proteinExistence type="predicted"/>
<organism evidence="2 3">
    <name type="scientific">Exophiala spinifera</name>
    <dbReference type="NCBI Taxonomy" id="91928"/>
    <lineage>
        <taxon>Eukaryota</taxon>
        <taxon>Fungi</taxon>
        <taxon>Dikarya</taxon>
        <taxon>Ascomycota</taxon>
        <taxon>Pezizomycotina</taxon>
        <taxon>Eurotiomycetes</taxon>
        <taxon>Chaetothyriomycetidae</taxon>
        <taxon>Chaetothyriales</taxon>
        <taxon>Herpotrichiellaceae</taxon>
        <taxon>Exophiala</taxon>
    </lineage>
</organism>
<evidence type="ECO:0008006" key="4">
    <source>
        <dbReference type="Google" id="ProtNLM"/>
    </source>
</evidence>
<evidence type="ECO:0000313" key="2">
    <source>
        <dbReference type="EMBL" id="KIW10550.1"/>
    </source>
</evidence>
<dbReference type="Proteomes" id="UP000053328">
    <property type="component" value="Unassembled WGS sequence"/>
</dbReference>
<name>A0A0D2AVV4_9EURO</name>
<gene>
    <name evidence="2" type="ORF">PV08_11514</name>
</gene>
<dbReference type="OrthoDB" id="514070at2759"/>
<reference evidence="2 3" key="1">
    <citation type="submission" date="2015-01" db="EMBL/GenBank/DDBJ databases">
        <title>The Genome Sequence of Exophiala spinifera CBS89968.</title>
        <authorList>
            <consortium name="The Broad Institute Genomics Platform"/>
            <person name="Cuomo C."/>
            <person name="de Hoog S."/>
            <person name="Gorbushina A."/>
            <person name="Stielow B."/>
            <person name="Teixiera M."/>
            <person name="Abouelleil A."/>
            <person name="Chapman S.B."/>
            <person name="Priest M."/>
            <person name="Young S.K."/>
            <person name="Wortman J."/>
            <person name="Nusbaum C."/>
            <person name="Birren B."/>
        </authorList>
    </citation>
    <scope>NUCLEOTIDE SEQUENCE [LARGE SCALE GENOMIC DNA]</scope>
    <source>
        <strain evidence="2 3">CBS 89968</strain>
    </source>
</reference>
<feature type="region of interest" description="Disordered" evidence="1">
    <location>
        <begin position="68"/>
        <end position="95"/>
    </location>
</feature>